<dbReference type="SUPFAM" id="SSF117396">
    <property type="entry name" value="TM1631-like"/>
    <property type="match status" value="1"/>
</dbReference>
<sequence length="257" mass="29177">MRWRRMDSIPRSKAGERAPIRVGVAGWSLPPAHQDRFPDTGTHLERYAARLNAVEINSSFYRPHQQKTYRRWAESVPDDFRFAVKLPKAITHERRFEDCEEVVARFLDETAGLERKRGPVLVQLPPSFRFPGMQAIRFLRGLAESIESSVVLEPRHASWFTAEIDAQLEAIRVARVSADPAMVPEARAPGGWRGFVYFRLHGSPDIYKSTYTDEAITRQAKAVSALAAQGVESWTVFDNTTFGAATFNAMELRERVT</sequence>
<gene>
    <name evidence="1" type="ORF">NGM99_05115</name>
</gene>
<dbReference type="PANTHER" id="PTHR30348:SF14">
    <property type="entry name" value="BLR8050 PROTEIN"/>
    <property type="match status" value="1"/>
</dbReference>
<organism evidence="1 2">
    <name type="scientific">Mesorhizobium liriopis</name>
    <dbReference type="NCBI Taxonomy" id="2953882"/>
    <lineage>
        <taxon>Bacteria</taxon>
        <taxon>Pseudomonadati</taxon>
        <taxon>Pseudomonadota</taxon>
        <taxon>Alphaproteobacteria</taxon>
        <taxon>Hyphomicrobiales</taxon>
        <taxon>Phyllobacteriaceae</taxon>
        <taxon>Mesorhizobium</taxon>
    </lineage>
</organism>
<dbReference type="Proteomes" id="UP001205906">
    <property type="component" value="Unassembled WGS sequence"/>
</dbReference>
<accession>A0ABT1C3E4</accession>
<protein>
    <submittedName>
        <fullName evidence="1">DUF72 domain-containing protein</fullName>
    </submittedName>
</protein>
<dbReference type="InterPro" id="IPR002763">
    <property type="entry name" value="DUF72"/>
</dbReference>
<evidence type="ECO:0000313" key="1">
    <source>
        <dbReference type="EMBL" id="MCO6049168.1"/>
    </source>
</evidence>
<dbReference type="PANTHER" id="PTHR30348">
    <property type="entry name" value="UNCHARACTERIZED PROTEIN YECE"/>
    <property type="match status" value="1"/>
</dbReference>
<dbReference type="RefSeq" id="WP_252816644.1">
    <property type="nucleotide sequence ID" value="NZ_JAMXQS010000002.1"/>
</dbReference>
<proteinExistence type="predicted"/>
<dbReference type="Gene3D" id="3.20.20.410">
    <property type="entry name" value="Protein of unknown function UPF0759"/>
    <property type="match status" value="1"/>
</dbReference>
<reference evidence="1 2" key="1">
    <citation type="submission" date="2022-06" db="EMBL/GenBank/DDBJ databases">
        <title>Mesorhizobium sp. strain RP14 Genome sequencing and assembly.</title>
        <authorList>
            <person name="Kim I."/>
        </authorList>
    </citation>
    <scope>NUCLEOTIDE SEQUENCE [LARGE SCALE GENOMIC DNA]</scope>
    <source>
        <strain evidence="2">RP14(2022)</strain>
    </source>
</reference>
<dbReference type="EMBL" id="JAMXQS010000002">
    <property type="protein sequence ID" value="MCO6049168.1"/>
    <property type="molecule type" value="Genomic_DNA"/>
</dbReference>
<keyword evidence="2" id="KW-1185">Reference proteome</keyword>
<name>A0ABT1C3E4_9HYPH</name>
<dbReference type="InterPro" id="IPR036520">
    <property type="entry name" value="UPF0759_sf"/>
</dbReference>
<comment type="caution">
    <text evidence="1">The sequence shown here is derived from an EMBL/GenBank/DDBJ whole genome shotgun (WGS) entry which is preliminary data.</text>
</comment>
<dbReference type="Pfam" id="PF01904">
    <property type="entry name" value="DUF72"/>
    <property type="match status" value="1"/>
</dbReference>
<evidence type="ECO:0000313" key="2">
    <source>
        <dbReference type="Proteomes" id="UP001205906"/>
    </source>
</evidence>